<sequence length="175" mass="19576">MAHSGGDSPPQIQRDYRLEMQAKSKRFQSLEVYENLLLTDLSYDKWENKSPGWKEMTQDGCANPQNKEPGAAGTALKEKTEEAGCPRPTSKLVRGHGNAERVRAGTELGTPVKEPRARNSPLGLWSTDFQQKHQDDSREKKVFSTSAGTNGCCNNAPNKHHPMFKIQLEMHWSAP</sequence>
<feature type="compositionally biased region" description="Basic and acidic residues" evidence="1">
    <location>
        <begin position="130"/>
        <end position="142"/>
    </location>
</feature>
<keyword evidence="3" id="KW-1185">Reference proteome</keyword>
<organism evidence="2 3">
    <name type="scientific">Rousettus aegyptiacus</name>
    <name type="common">Egyptian fruit bat</name>
    <name type="synonym">Pteropus aegyptiacus</name>
    <dbReference type="NCBI Taxonomy" id="9407"/>
    <lineage>
        <taxon>Eukaryota</taxon>
        <taxon>Metazoa</taxon>
        <taxon>Chordata</taxon>
        <taxon>Craniata</taxon>
        <taxon>Vertebrata</taxon>
        <taxon>Euteleostomi</taxon>
        <taxon>Mammalia</taxon>
        <taxon>Eutheria</taxon>
        <taxon>Laurasiatheria</taxon>
        <taxon>Chiroptera</taxon>
        <taxon>Yinpterochiroptera</taxon>
        <taxon>Pteropodoidea</taxon>
        <taxon>Pteropodidae</taxon>
        <taxon>Rousettinae</taxon>
        <taxon>Rousettus</taxon>
    </lineage>
</organism>
<comment type="caution">
    <text evidence="2">The sequence shown here is derived from an EMBL/GenBank/DDBJ whole genome shotgun (WGS) entry which is preliminary data.</text>
</comment>
<dbReference type="EMBL" id="JACASE010000007">
    <property type="protein sequence ID" value="KAF6447629.1"/>
    <property type="molecule type" value="Genomic_DNA"/>
</dbReference>
<accession>A0A7J8FJL9</accession>
<reference evidence="2 3" key="1">
    <citation type="journal article" date="2020" name="Nature">
        <title>Six reference-quality genomes reveal evolution of bat adaptations.</title>
        <authorList>
            <person name="Jebb D."/>
            <person name="Huang Z."/>
            <person name="Pippel M."/>
            <person name="Hughes G.M."/>
            <person name="Lavrichenko K."/>
            <person name="Devanna P."/>
            <person name="Winkler S."/>
            <person name="Jermiin L.S."/>
            <person name="Skirmuntt E.C."/>
            <person name="Katzourakis A."/>
            <person name="Burkitt-Gray L."/>
            <person name="Ray D.A."/>
            <person name="Sullivan K.A.M."/>
            <person name="Roscito J.G."/>
            <person name="Kirilenko B.M."/>
            <person name="Davalos L.M."/>
            <person name="Corthals A.P."/>
            <person name="Power M.L."/>
            <person name="Jones G."/>
            <person name="Ransome R.D."/>
            <person name="Dechmann D.K.N."/>
            <person name="Locatelli A.G."/>
            <person name="Puechmaille S.J."/>
            <person name="Fedrigo O."/>
            <person name="Jarvis E.D."/>
            <person name="Hiller M."/>
            <person name="Vernes S.C."/>
            <person name="Myers E.W."/>
            <person name="Teeling E.C."/>
        </authorList>
    </citation>
    <scope>NUCLEOTIDE SEQUENCE [LARGE SCALE GENOMIC DNA]</scope>
    <source>
        <strain evidence="2">MRouAeg1</strain>
        <tissue evidence="2">Muscle</tissue>
    </source>
</reference>
<evidence type="ECO:0000313" key="3">
    <source>
        <dbReference type="Proteomes" id="UP000593571"/>
    </source>
</evidence>
<gene>
    <name evidence="2" type="ORF">HJG63_012033</name>
</gene>
<name>A0A7J8FJL9_ROUAE</name>
<evidence type="ECO:0000313" key="2">
    <source>
        <dbReference type="EMBL" id="KAF6447629.1"/>
    </source>
</evidence>
<proteinExistence type="predicted"/>
<dbReference type="AlphaFoldDB" id="A0A7J8FJL9"/>
<protein>
    <submittedName>
        <fullName evidence="2">Uncharacterized protein</fullName>
    </submittedName>
</protein>
<feature type="compositionally biased region" description="Polar residues" evidence="1">
    <location>
        <begin position="143"/>
        <end position="157"/>
    </location>
</feature>
<evidence type="ECO:0000256" key="1">
    <source>
        <dbReference type="SAM" id="MobiDB-lite"/>
    </source>
</evidence>
<dbReference type="Proteomes" id="UP000593571">
    <property type="component" value="Unassembled WGS sequence"/>
</dbReference>
<feature type="region of interest" description="Disordered" evidence="1">
    <location>
        <begin position="53"/>
        <end position="158"/>
    </location>
</feature>